<evidence type="ECO:0000313" key="2">
    <source>
        <dbReference type="Proteomes" id="UP001151752"/>
    </source>
</evidence>
<organism evidence="1 2">
    <name type="scientific">Salix koriyanagi</name>
    <dbReference type="NCBI Taxonomy" id="2511006"/>
    <lineage>
        <taxon>Eukaryota</taxon>
        <taxon>Viridiplantae</taxon>
        <taxon>Streptophyta</taxon>
        <taxon>Embryophyta</taxon>
        <taxon>Tracheophyta</taxon>
        <taxon>Spermatophyta</taxon>
        <taxon>Magnoliopsida</taxon>
        <taxon>eudicotyledons</taxon>
        <taxon>Gunneridae</taxon>
        <taxon>Pentapetalae</taxon>
        <taxon>rosids</taxon>
        <taxon>fabids</taxon>
        <taxon>Malpighiales</taxon>
        <taxon>Salicaceae</taxon>
        <taxon>Saliceae</taxon>
        <taxon>Salix</taxon>
    </lineage>
</organism>
<reference evidence="1" key="1">
    <citation type="submission" date="2022-11" db="EMBL/GenBank/DDBJ databases">
        <authorList>
            <person name="Hyden B.L."/>
            <person name="Feng K."/>
            <person name="Yates T."/>
            <person name="Jawdy S."/>
            <person name="Smart L.B."/>
            <person name="Muchero W."/>
        </authorList>
    </citation>
    <scope>NUCLEOTIDE SEQUENCE</scope>
    <source>
        <tissue evidence="1">Shoot tip</tissue>
    </source>
</reference>
<accession>A0A9Q0WFH4</accession>
<reference evidence="1" key="2">
    <citation type="journal article" date="2023" name="Int. J. Mol. Sci.">
        <title>De Novo Assembly and Annotation of 11 Diverse Shrub Willow (Salix) Genomes Reveals Novel Gene Organization in Sex-Linked Regions.</title>
        <authorList>
            <person name="Hyden B."/>
            <person name="Feng K."/>
            <person name="Yates T.B."/>
            <person name="Jawdy S."/>
            <person name="Cereghino C."/>
            <person name="Smart L.B."/>
            <person name="Muchero W."/>
        </authorList>
    </citation>
    <scope>NUCLEOTIDE SEQUENCE</scope>
    <source>
        <tissue evidence="1">Shoot tip</tissue>
    </source>
</reference>
<dbReference type="EMBL" id="JAPFFM010000004">
    <property type="protein sequence ID" value="KAJ6764680.1"/>
    <property type="molecule type" value="Genomic_DNA"/>
</dbReference>
<proteinExistence type="predicted"/>
<protein>
    <submittedName>
        <fullName evidence="1">Uncharacterized protein</fullName>
    </submittedName>
</protein>
<dbReference type="AlphaFoldDB" id="A0A9Q0WFH4"/>
<comment type="caution">
    <text evidence="1">The sequence shown here is derived from an EMBL/GenBank/DDBJ whole genome shotgun (WGS) entry which is preliminary data.</text>
</comment>
<evidence type="ECO:0000313" key="1">
    <source>
        <dbReference type="EMBL" id="KAJ6764680.1"/>
    </source>
</evidence>
<dbReference type="Proteomes" id="UP001151752">
    <property type="component" value="Chromosome 12"/>
</dbReference>
<keyword evidence="2" id="KW-1185">Reference proteome</keyword>
<gene>
    <name evidence="1" type="ORF">OIU74_023539</name>
</gene>
<sequence length="106" mass="11792">MLPLPSLPVATRRLSLLPTYRFTNPSSHHDDFHAGLPPGIFAAAVSVAADFQSSWVLIRLRESISLILIKVISINKQAMFRQLNNTAGLIKACRRFPYAIISVYKA</sequence>
<name>A0A9Q0WFH4_9ROSI</name>